<dbReference type="Pfam" id="PF19911">
    <property type="entry name" value="DUF6384"/>
    <property type="match status" value="2"/>
</dbReference>
<dbReference type="OrthoDB" id="8758353at2"/>
<protein>
    <submittedName>
        <fullName evidence="2">Uncharacterized protein</fullName>
    </submittedName>
</protein>
<proteinExistence type="predicted"/>
<comment type="caution">
    <text evidence="2">The sequence shown here is derived from an EMBL/GenBank/DDBJ whole genome shotgun (WGS) entry which is preliminary data.</text>
</comment>
<accession>A0A242NXK3</accession>
<dbReference type="AlphaFoldDB" id="A0A242NXK3"/>
<evidence type="ECO:0000313" key="3">
    <source>
        <dbReference type="Proteomes" id="UP000194968"/>
    </source>
</evidence>
<dbReference type="RefSeq" id="WP_086319867.1">
    <property type="nucleotide sequence ID" value="NZ_NASD01000007.1"/>
</dbReference>
<keyword evidence="1" id="KW-0812">Transmembrane</keyword>
<dbReference type="InterPro" id="IPR045964">
    <property type="entry name" value="DUF6384"/>
</dbReference>
<keyword evidence="1" id="KW-1133">Transmembrane helix</keyword>
<name>A0A242NXK3_9GAMM</name>
<dbReference type="Proteomes" id="UP000194968">
    <property type="component" value="Unassembled WGS sequence"/>
</dbReference>
<sequence>MSNIKLSDQLGAMAIIDELYQKQQLLLEHLDHNALRTNLAENIKNYYQAKGQIVNDEIIEKGINLWFNKRLQFIAPKRSWLIRFFAFCYIKRNILYPFIGTILVILLLINFSILKNILKIYDNIDTTYSHFLSQKNTLNDLNNKFLQIDKLPVYFAQVPVKKLKKSITQLLNQEINLPVTESTQISSLTIEMNQKTLNDLKELDNSIASSLPEITRQITELSELLEKDKKLANLIQSEEFIVATKKYPILQISVDKILDNLNQGQQDIDVKPIETLYHSVERAEALENKILSDTKQLQTLNVPNSDMSEVIALQNALSSDLKNLNFEHVEHYQEMMAYYIKLAQTNLTLTIVDHPNYKSGVERTHDNTNGKSWYLIVRPMTTNNHSDSLWVQSIETGESKLVNTFGQQVTLEKYNSVKADKMQDGHIDNNKLCAKPKGRLIFNCPKSVKSGRILEW</sequence>
<evidence type="ECO:0000256" key="1">
    <source>
        <dbReference type="SAM" id="Phobius"/>
    </source>
</evidence>
<feature type="transmembrane region" description="Helical" evidence="1">
    <location>
        <begin position="94"/>
        <end position="114"/>
    </location>
</feature>
<dbReference type="EMBL" id="NASK01000057">
    <property type="protein sequence ID" value="OTQ53528.1"/>
    <property type="molecule type" value="Genomic_DNA"/>
</dbReference>
<gene>
    <name evidence="2" type="ORF">B6D06_00825</name>
</gene>
<reference evidence="2 3" key="1">
    <citation type="submission" date="2017-03" db="EMBL/GenBank/DDBJ databases">
        <title>Comparative genomics of honeybee gut symbionts reveal geographically distinct and subgroup specific antibiotic resistance.</title>
        <authorList>
            <person name="Ludvigsen J."/>
            <person name="Porcellato D."/>
            <person name="Labee-Lund T.M."/>
            <person name="Amdam G.V."/>
            <person name="Rudi K."/>
        </authorList>
    </citation>
    <scope>NUCLEOTIDE SEQUENCE [LARGE SCALE GENOMIC DNA]</scope>
    <source>
        <strain evidence="2 3">A-4-12</strain>
    </source>
</reference>
<keyword evidence="1" id="KW-0472">Membrane</keyword>
<evidence type="ECO:0000313" key="2">
    <source>
        <dbReference type="EMBL" id="OTQ53528.1"/>
    </source>
</evidence>
<organism evidence="2 3">
    <name type="scientific">Gilliamella apis</name>
    <dbReference type="NCBI Taxonomy" id="1970738"/>
    <lineage>
        <taxon>Bacteria</taxon>
        <taxon>Pseudomonadati</taxon>
        <taxon>Pseudomonadota</taxon>
        <taxon>Gammaproteobacteria</taxon>
        <taxon>Orbales</taxon>
        <taxon>Orbaceae</taxon>
        <taxon>Gilliamella</taxon>
    </lineage>
</organism>